<dbReference type="AlphaFoldDB" id="A0A367KXQ3"/>
<comment type="caution">
    <text evidence="1">The sequence shown here is derived from an EMBL/GenBank/DDBJ whole genome shotgun (WGS) entry which is preliminary data.</text>
</comment>
<accession>A0A367KXQ3</accession>
<gene>
    <name evidence="1" type="ORF">CU098_010086</name>
</gene>
<keyword evidence="2" id="KW-1185">Reference proteome</keyword>
<proteinExistence type="predicted"/>
<sequence>MFLEASEEAFSGHNAAKDILQYAPERGNTEFLENLASFLTKEYNTIVSSNDPNVRRLFHCVLPDVIYAVSVTSTDLPPVLIEAQHTINLDFVGRLISYSLCVKKEYKAKPIVIVFGVHTTRNDVFSDFEASPYTYMKQIPSKYWAKNCFILD</sequence>
<protein>
    <submittedName>
        <fullName evidence="1">Uncharacterized protein</fullName>
    </submittedName>
</protein>
<dbReference type="OrthoDB" id="2273539at2759"/>
<dbReference type="EMBL" id="PJQM01000053">
    <property type="protein sequence ID" value="RCI06965.1"/>
    <property type="molecule type" value="Genomic_DNA"/>
</dbReference>
<evidence type="ECO:0000313" key="1">
    <source>
        <dbReference type="EMBL" id="RCI06965.1"/>
    </source>
</evidence>
<reference evidence="1 2" key="1">
    <citation type="journal article" date="2018" name="G3 (Bethesda)">
        <title>Phylogenetic and Phylogenomic Definition of Rhizopus Species.</title>
        <authorList>
            <person name="Gryganskyi A.P."/>
            <person name="Golan J."/>
            <person name="Dolatabadi S."/>
            <person name="Mondo S."/>
            <person name="Robb S."/>
            <person name="Idnurm A."/>
            <person name="Muszewska A."/>
            <person name="Steczkiewicz K."/>
            <person name="Masonjones S."/>
            <person name="Liao H.L."/>
            <person name="Gajdeczka M.T."/>
            <person name="Anike F."/>
            <person name="Vuek A."/>
            <person name="Anishchenko I.M."/>
            <person name="Voigt K."/>
            <person name="de Hoog G.S."/>
            <person name="Smith M.E."/>
            <person name="Heitman J."/>
            <person name="Vilgalys R."/>
            <person name="Stajich J.E."/>
        </authorList>
    </citation>
    <scope>NUCLEOTIDE SEQUENCE [LARGE SCALE GENOMIC DNA]</scope>
    <source>
        <strain evidence="1 2">LSU 92-RS-03</strain>
    </source>
</reference>
<name>A0A367KXQ3_RHIST</name>
<dbReference type="Proteomes" id="UP000253551">
    <property type="component" value="Unassembled WGS sequence"/>
</dbReference>
<evidence type="ECO:0000313" key="2">
    <source>
        <dbReference type="Proteomes" id="UP000253551"/>
    </source>
</evidence>
<organism evidence="1 2">
    <name type="scientific">Rhizopus stolonifer</name>
    <name type="common">Rhizopus nigricans</name>
    <dbReference type="NCBI Taxonomy" id="4846"/>
    <lineage>
        <taxon>Eukaryota</taxon>
        <taxon>Fungi</taxon>
        <taxon>Fungi incertae sedis</taxon>
        <taxon>Mucoromycota</taxon>
        <taxon>Mucoromycotina</taxon>
        <taxon>Mucoromycetes</taxon>
        <taxon>Mucorales</taxon>
        <taxon>Mucorineae</taxon>
        <taxon>Rhizopodaceae</taxon>
        <taxon>Rhizopus</taxon>
    </lineage>
</organism>